<dbReference type="PROSITE" id="PS50111">
    <property type="entry name" value="CHEMOTAXIS_TRANSDUC_2"/>
    <property type="match status" value="1"/>
</dbReference>
<proteinExistence type="inferred from homology"/>
<keyword evidence="3" id="KW-0807">Transducer</keyword>
<evidence type="ECO:0000256" key="3">
    <source>
        <dbReference type="PROSITE-ProRule" id="PRU00284"/>
    </source>
</evidence>
<feature type="transmembrane region" description="Helical" evidence="6">
    <location>
        <begin position="192"/>
        <end position="212"/>
    </location>
</feature>
<dbReference type="SMART" id="SM00304">
    <property type="entry name" value="HAMP"/>
    <property type="match status" value="1"/>
</dbReference>
<dbReference type="Gene3D" id="6.10.340.10">
    <property type="match status" value="1"/>
</dbReference>
<comment type="similarity">
    <text evidence="2">Belongs to the methyl-accepting chemotaxis (MCP) protein family.</text>
</comment>
<evidence type="ECO:0000256" key="5">
    <source>
        <dbReference type="SAM" id="MobiDB-lite"/>
    </source>
</evidence>
<evidence type="ECO:0000259" key="7">
    <source>
        <dbReference type="PROSITE" id="PS50111"/>
    </source>
</evidence>
<name>A0AB36TJ00_ACETH</name>
<gene>
    <name evidence="9" type="ORF">M972_112296</name>
</gene>
<dbReference type="GO" id="GO:0004888">
    <property type="term" value="F:transmembrane signaling receptor activity"/>
    <property type="evidence" value="ECO:0007669"/>
    <property type="project" value="InterPro"/>
</dbReference>
<keyword evidence="4" id="KW-0175">Coiled coil</keyword>
<dbReference type="GO" id="GO:0006935">
    <property type="term" value="P:chemotaxis"/>
    <property type="evidence" value="ECO:0007669"/>
    <property type="project" value="UniProtKB-KW"/>
</dbReference>
<comment type="caution">
    <text evidence="9">The sequence shown here is derived from an EMBL/GenBank/DDBJ whole genome shotgun (WGS) entry which is preliminary data.</text>
</comment>
<dbReference type="Pfam" id="PF00672">
    <property type="entry name" value="HAMP"/>
    <property type="match status" value="1"/>
</dbReference>
<keyword evidence="6" id="KW-0472">Membrane</keyword>
<accession>A0AB36TJ00</accession>
<evidence type="ECO:0000256" key="6">
    <source>
        <dbReference type="SAM" id="Phobius"/>
    </source>
</evidence>
<evidence type="ECO:0000256" key="1">
    <source>
        <dbReference type="ARBA" id="ARBA00022500"/>
    </source>
</evidence>
<feature type="region of interest" description="Disordered" evidence="5">
    <location>
        <begin position="578"/>
        <end position="605"/>
    </location>
</feature>
<protein>
    <submittedName>
        <fullName evidence="9">Methyl-accepting chemotaxis sensory transducer</fullName>
    </submittedName>
</protein>
<evidence type="ECO:0000256" key="2">
    <source>
        <dbReference type="ARBA" id="ARBA00029447"/>
    </source>
</evidence>
<keyword evidence="1" id="KW-0145">Chemotaxis</keyword>
<dbReference type="InterPro" id="IPR051310">
    <property type="entry name" value="MCP_chemotaxis"/>
</dbReference>
<keyword evidence="6" id="KW-1133">Transmembrane helix</keyword>
<evidence type="ECO:0000256" key="4">
    <source>
        <dbReference type="SAM" id="Coils"/>
    </source>
</evidence>
<feature type="domain" description="HAMP" evidence="8">
    <location>
        <begin position="213"/>
        <end position="265"/>
    </location>
</feature>
<dbReference type="Gene3D" id="1.10.287.950">
    <property type="entry name" value="Methyl-accepting chemotaxis protein"/>
    <property type="match status" value="1"/>
</dbReference>
<feature type="coiled-coil region" evidence="4">
    <location>
        <begin position="356"/>
        <end position="393"/>
    </location>
</feature>
<dbReference type="GO" id="GO:0007165">
    <property type="term" value="P:signal transduction"/>
    <property type="evidence" value="ECO:0007669"/>
    <property type="project" value="UniProtKB-KW"/>
</dbReference>
<dbReference type="InterPro" id="IPR004089">
    <property type="entry name" value="MCPsignal_dom"/>
</dbReference>
<keyword evidence="6" id="KW-0812">Transmembrane</keyword>
<dbReference type="Proteomes" id="UP000223596">
    <property type="component" value="Unassembled WGS sequence"/>
</dbReference>
<dbReference type="InterPro" id="IPR004090">
    <property type="entry name" value="Chemotax_Me-accpt_rcpt"/>
</dbReference>
<dbReference type="Pfam" id="PF12729">
    <property type="entry name" value="4HB_MCP_1"/>
    <property type="match status" value="1"/>
</dbReference>
<dbReference type="InterPro" id="IPR003660">
    <property type="entry name" value="HAMP_dom"/>
</dbReference>
<dbReference type="EMBL" id="PDBW01000001">
    <property type="protein sequence ID" value="PFH03485.1"/>
    <property type="molecule type" value="Genomic_DNA"/>
</dbReference>
<dbReference type="PRINTS" id="PR00260">
    <property type="entry name" value="CHEMTRNSDUCR"/>
</dbReference>
<evidence type="ECO:0000259" key="8">
    <source>
        <dbReference type="PROSITE" id="PS50885"/>
    </source>
</evidence>
<dbReference type="CDD" id="cd06225">
    <property type="entry name" value="HAMP"/>
    <property type="match status" value="1"/>
</dbReference>
<dbReference type="SMART" id="SM00283">
    <property type="entry name" value="MA"/>
    <property type="match status" value="1"/>
</dbReference>
<dbReference type="GO" id="GO:0005886">
    <property type="term" value="C:plasma membrane"/>
    <property type="evidence" value="ECO:0007669"/>
    <property type="project" value="TreeGrafter"/>
</dbReference>
<dbReference type="Pfam" id="PF00015">
    <property type="entry name" value="MCPsignal"/>
    <property type="match status" value="1"/>
</dbReference>
<dbReference type="FunFam" id="1.10.287.950:FF:000001">
    <property type="entry name" value="Methyl-accepting chemotaxis sensory transducer"/>
    <property type="match status" value="1"/>
</dbReference>
<dbReference type="RefSeq" id="WP_014522631.1">
    <property type="nucleotide sequence ID" value="NZ_CP013828.1"/>
</dbReference>
<feature type="domain" description="Methyl-accepting transducer" evidence="7">
    <location>
        <begin position="309"/>
        <end position="538"/>
    </location>
</feature>
<evidence type="ECO:0000313" key="9">
    <source>
        <dbReference type="EMBL" id="PFH03485.1"/>
    </source>
</evidence>
<evidence type="ECO:0000313" key="10">
    <source>
        <dbReference type="Proteomes" id="UP000223596"/>
    </source>
</evidence>
<dbReference type="AlphaFoldDB" id="A0AB36TJ00"/>
<reference evidence="9 10" key="1">
    <citation type="submission" date="2017-09" db="EMBL/GenBank/DDBJ databases">
        <title>Evaluation of Pacific Biosciences Sequencing Technology to Finishing C. thermocellum Genome Sequences.</title>
        <authorList>
            <person name="Brown S."/>
        </authorList>
    </citation>
    <scope>NUCLEOTIDE SEQUENCE [LARGE SCALE GENOMIC DNA]</scope>
    <source>
        <strain evidence="9 10">AD2</strain>
    </source>
</reference>
<dbReference type="CDD" id="cd11386">
    <property type="entry name" value="MCP_signal"/>
    <property type="match status" value="1"/>
</dbReference>
<feature type="compositionally biased region" description="Basic and acidic residues" evidence="5">
    <location>
        <begin position="578"/>
        <end position="596"/>
    </location>
</feature>
<dbReference type="PROSITE" id="PS50885">
    <property type="entry name" value="HAMP"/>
    <property type="match status" value="1"/>
</dbReference>
<dbReference type="PANTHER" id="PTHR43531">
    <property type="entry name" value="PROTEIN ICFG"/>
    <property type="match status" value="1"/>
</dbReference>
<sequence>MLRWYYNLKISAKLIIGFLLLALVAGVVGVVALSNINNMSQADAELYEKNTLGINYAAGASLRFQRMRYNTAKLLVYDAEQVSKGIEKIQEHVENTEKYLSLYESTVINETDRIQLQELKTLWEKYKSLVDKEVELVKSGKTEEARQLLLSDIDDIGDTLRDYFEAFVEYNTTAAKEKVDENKQVASTASTVMIVVIFVGILIAIALGVFISRIISKPIGQMVEAADRLALGDVEVDVKAETRDELGKLAESFRRMIENIREQAYVVEKIAEGDMTVDVRVKSDKDLLGKKLKEMVEINNEVLSNINEVAAQVAAGAKQVSDSSMQLSQGATEQASSIEELTASLEQVANQTQISAKNANQANELAEIAKNNAEQGNKQMAEMLNAMEEINNSSSNISKIIKVIDEIAFQTNILALNAAVEAARAGQHGKGFAVVAEEVRNLAARSANAAKETTELIEGTIKRTENGTKIARETAEALNKIVEGISKAATLVNDIAVASNEQAAAITQINQGIAQVSQVVQTNSATSEESAAASEELSSQAEILRESVAKFKLKNMGKVSYSKYKELSPEIMRMLEDYTERKQPKSLNRQEDIKYTDDEERTENDVGNLKQKILLSDSEFGKY</sequence>
<organism evidence="9 10">
    <name type="scientific">Acetivibrio thermocellus AD2</name>
    <dbReference type="NCBI Taxonomy" id="1138384"/>
    <lineage>
        <taxon>Bacteria</taxon>
        <taxon>Bacillati</taxon>
        <taxon>Bacillota</taxon>
        <taxon>Clostridia</taxon>
        <taxon>Eubacteriales</taxon>
        <taxon>Oscillospiraceae</taxon>
        <taxon>Acetivibrio</taxon>
    </lineage>
</organism>
<dbReference type="InterPro" id="IPR024478">
    <property type="entry name" value="HlyB_4HB_MCP"/>
</dbReference>
<dbReference type="SUPFAM" id="SSF58104">
    <property type="entry name" value="Methyl-accepting chemotaxis protein (MCP) signaling domain"/>
    <property type="match status" value="1"/>
</dbReference>
<dbReference type="PANTHER" id="PTHR43531:SF11">
    <property type="entry name" value="METHYL-ACCEPTING CHEMOTAXIS PROTEIN 3"/>
    <property type="match status" value="1"/>
</dbReference>